<feature type="region of interest" description="Disordered" evidence="1">
    <location>
        <begin position="232"/>
        <end position="282"/>
    </location>
</feature>
<keyword evidence="4" id="KW-1185">Reference proteome</keyword>
<dbReference type="EMBL" id="NWUJ01000004">
    <property type="protein sequence ID" value="PFH35505.1"/>
    <property type="molecule type" value="Genomic_DNA"/>
</dbReference>
<feature type="compositionally biased region" description="Low complexity" evidence="1">
    <location>
        <begin position="232"/>
        <end position="245"/>
    </location>
</feature>
<organism evidence="3 4">
    <name type="scientific">Besnoitia besnoiti</name>
    <name type="common">Apicomplexan protozoan</name>
    <dbReference type="NCBI Taxonomy" id="94643"/>
    <lineage>
        <taxon>Eukaryota</taxon>
        <taxon>Sar</taxon>
        <taxon>Alveolata</taxon>
        <taxon>Apicomplexa</taxon>
        <taxon>Conoidasida</taxon>
        <taxon>Coccidia</taxon>
        <taxon>Eucoccidiorida</taxon>
        <taxon>Eimeriorina</taxon>
        <taxon>Sarcocystidae</taxon>
        <taxon>Besnoitia</taxon>
    </lineage>
</organism>
<reference evidence="3 4" key="1">
    <citation type="submission" date="2017-09" db="EMBL/GenBank/DDBJ databases">
        <title>Genome sequencing of Besnoitia besnoiti strain Bb-Ger1.</title>
        <authorList>
            <person name="Schares G."/>
            <person name="Venepally P."/>
            <person name="Lorenzi H.A."/>
        </authorList>
    </citation>
    <scope>NUCLEOTIDE SEQUENCE [LARGE SCALE GENOMIC DNA]</scope>
    <source>
        <strain evidence="3 4">Bb-Ger1</strain>
    </source>
</reference>
<keyword evidence="2" id="KW-0812">Transmembrane</keyword>
<gene>
    <name evidence="3" type="ORF">BESB_051560</name>
</gene>
<proteinExistence type="predicted"/>
<feature type="region of interest" description="Disordered" evidence="1">
    <location>
        <begin position="1"/>
        <end position="27"/>
    </location>
</feature>
<evidence type="ECO:0000313" key="3">
    <source>
        <dbReference type="EMBL" id="PFH35505.1"/>
    </source>
</evidence>
<dbReference type="Proteomes" id="UP000224006">
    <property type="component" value="Chromosome IV"/>
</dbReference>
<protein>
    <recommendedName>
        <fullName evidence="5">Transmembrane protein</fullName>
    </recommendedName>
</protein>
<evidence type="ECO:0000256" key="2">
    <source>
        <dbReference type="SAM" id="Phobius"/>
    </source>
</evidence>
<keyword evidence="2" id="KW-0472">Membrane</keyword>
<feature type="compositionally biased region" description="Basic residues" evidence="1">
    <location>
        <begin position="248"/>
        <end position="260"/>
    </location>
</feature>
<sequence length="620" mass="64805">MTPPDVAEAGKAPSLMGPATRDGPSSLDLHHSSAPFASSRLLGSADAAADLQQPLLLIHAALGVAVLGGWTGVMCMRRHRPLALFKVFAFLPAALLLCASVASLVFFSAFSPLLREDGATRPFSGSPVPEADALLPPGAAAHGGADEDTTPSGFSSASVLYLVDAHWREFRRFAGAHFATIAAVSLLLQAGLALCRILVALSFFSCDSEPHGAAQQEPAAALPDVSGAGLGAASESSSAAGAASPAEKKKKDRKGKGRAKQRADGIPLQPGSAPSAAEKKTGAAPAAAKGAASCLAWQTFAEPVSRHWGSAADWRAKLVWKVSDLSVLALTVGLPLVFLVRGRRHRPSAFPEEDCSLPFASSSAEVASVWRPEAFASFLLLHPSWWQCLNTAALLPLQLLRGYPSVMLQSFEALWTFLLLLRHSLARDKTLVASPALAHEDFASRGFAAFSARTVPALGATDFCFIGLQVLQWLLLRPLSQRICEPLSSLAEGETEASATSRPVAALPSPWESASSVFSRWRRAGSAGRGAAASGAESARPSPRAATRVSGFSATSSTLVTPVPASSGGIQGLRHVGPPLFVDADGDEAHEFFFVSAQDVVTQVGTKAMRKADHLRIVAD</sequence>
<dbReference type="VEuPathDB" id="ToxoDB:BESB_051560"/>
<feature type="transmembrane region" description="Helical" evidence="2">
    <location>
        <begin position="56"/>
        <end position="75"/>
    </location>
</feature>
<evidence type="ECO:0008006" key="5">
    <source>
        <dbReference type="Google" id="ProtNLM"/>
    </source>
</evidence>
<feature type="transmembrane region" description="Helical" evidence="2">
    <location>
        <begin position="176"/>
        <end position="199"/>
    </location>
</feature>
<dbReference type="GeneID" id="40310085"/>
<comment type="caution">
    <text evidence="3">The sequence shown here is derived from an EMBL/GenBank/DDBJ whole genome shotgun (WGS) entry which is preliminary data.</text>
</comment>
<dbReference type="RefSeq" id="XP_029219514.1">
    <property type="nucleotide sequence ID" value="XM_029363591.1"/>
</dbReference>
<name>A0A2A9MC03_BESBE</name>
<feature type="transmembrane region" description="Helical" evidence="2">
    <location>
        <begin position="87"/>
        <end position="110"/>
    </location>
</feature>
<keyword evidence="2" id="KW-1133">Transmembrane helix</keyword>
<dbReference type="KEGG" id="bbes:BESB_051560"/>
<dbReference type="AlphaFoldDB" id="A0A2A9MC03"/>
<dbReference type="OrthoDB" id="332325at2759"/>
<evidence type="ECO:0000256" key="1">
    <source>
        <dbReference type="SAM" id="MobiDB-lite"/>
    </source>
</evidence>
<accession>A0A2A9MC03</accession>
<evidence type="ECO:0000313" key="4">
    <source>
        <dbReference type="Proteomes" id="UP000224006"/>
    </source>
</evidence>
<feature type="transmembrane region" description="Helical" evidence="2">
    <location>
        <begin position="318"/>
        <end position="340"/>
    </location>
</feature>